<reference evidence="1" key="1">
    <citation type="submission" date="2022-06" db="EMBL/GenBank/DDBJ databases">
        <title>Complete genome sequence of Streptomyces nigrescens HEK616.</title>
        <authorList>
            <person name="Asamizu S."/>
            <person name="Onaka H."/>
        </authorList>
    </citation>
    <scope>NUCLEOTIDE SEQUENCE</scope>
    <source>
        <strain evidence="1">HEK616</strain>
    </source>
</reference>
<dbReference type="EMBL" id="AP026073">
    <property type="protein sequence ID" value="BDM69877.1"/>
    <property type="molecule type" value="Genomic_DNA"/>
</dbReference>
<dbReference type="PANTHER" id="PTHR43611:SF3">
    <property type="entry name" value="FLAVIN MONONUCLEOTIDE HYDROLASE 1, CHLOROPLATIC"/>
    <property type="match status" value="1"/>
</dbReference>
<dbReference type="PANTHER" id="PTHR43611">
    <property type="entry name" value="ALPHA-D-GLUCOSE 1-PHOSPHATE PHOSPHATASE"/>
    <property type="match status" value="1"/>
</dbReference>
<dbReference type="NCBIfam" id="TIGR01509">
    <property type="entry name" value="HAD-SF-IA-v3"/>
    <property type="match status" value="1"/>
</dbReference>
<dbReference type="SFLD" id="SFLDS00003">
    <property type="entry name" value="Haloacid_Dehalogenase"/>
    <property type="match status" value="1"/>
</dbReference>
<name>A0ABM7ZU80_STRNI</name>
<keyword evidence="2" id="KW-1185">Reference proteome</keyword>
<evidence type="ECO:0000313" key="2">
    <source>
        <dbReference type="Proteomes" id="UP001059597"/>
    </source>
</evidence>
<proteinExistence type="predicted"/>
<keyword evidence="1" id="KW-0378">Hydrolase</keyword>
<organism evidence="1 2">
    <name type="scientific">Streptomyces nigrescens</name>
    <dbReference type="NCBI Taxonomy" id="1920"/>
    <lineage>
        <taxon>Bacteria</taxon>
        <taxon>Bacillati</taxon>
        <taxon>Actinomycetota</taxon>
        <taxon>Actinomycetes</taxon>
        <taxon>Kitasatosporales</taxon>
        <taxon>Streptomycetaceae</taxon>
        <taxon>Streptomyces</taxon>
    </lineage>
</organism>
<dbReference type="Pfam" id="PF00702">
    <property type="entry name" value="Hydrolase"/>
    <property type="match status" value="1"/>
</dbReference>
<dbReference type="InterPro" id="IPR006439">
    <property type="entry name" value="HAD-SF_hydro_IA"/>
</dbReference>
<dbReference type="RefSeq" id="WP_261953713.1">
    <property type="nucleotide sequence ID" value="NZ_AP026073.1"/>
</dbReference>
<dbReference type="SUPFAM" id="SSF56784">
    <property type="entry name" value="HAD-like"/>
    <property type="match status" value="1"/>
</dbReference>
<accession>A0ABM7ZU80</accession>
<sequence length="210" mass="23580">MTGTTPTLLFDLFGVIARHQSAEGRDRLARTADVDAPAFWEAYWALRPPYDRGEVTGPGYWQRVADALDTRFGSRRITDLIEADIASWSAVDDAMVAFVEELAASGRRIALLSNIPEELAAHYETHHPWLRHFPVRAFSCRIGHAKPEPDAYRWCLNALHEEPDRILFVDDRQENIQAAEATGMHGHLFTTAARLREALAWWDAGPSAGC</sequence>
<dbReference type="Gene3D" id="3.40.50.1000">
    <property type="entry name" value="HAD superfamily/HAD-like"/>
    <property type="match status" value="1"/>
</dbReference>
<dbReference type="Proteomes" id="UP001059597">
    <property type="component" value="Chromosome"/>
</dbReference>
<dbReference type="InterPro" id="IPR023214">
    <property type="entry name" value="HAD_sf"/>
</dbReference>
<dbReference type="GO" id="GO:0016787">
    <property type="term" value="F:hydrolase activity"/>
    <property type="evidence" value="ECO:0007669"/>
    <property type="project" value="UniProtKB-KW"/>
</dbReference>
<protein>
    <submittedName>
        <fullName evidence="1">Hydrolase</fullName>
    </submittedName>
</protein>
<dbReference type="CDD" id="cd02603">
    <property type="entry name" value="HAD_sEH-N_like"/>
    <property type="match status" value="1"/>
</dbReference>
<dbReference type="InterPro" id="IPR036412">
    <property type="entry name" value="HAD-like_sf"/>
</dbReference>
<gene>
    <name evidence="1" type="ORF">HEK616_33640</name>
</gene>
<evidence type="ECO:0000313" key="1">
    <source>
        <dbReference type="EMBL" id="BDM69877.1"/>
    </source>
</evidence>
<dbReference type="SFLD" id="SFLDG01129">
    <property type="entry name" value="C1.5:_HAD__Beta-PGM__Phosphata"/>
    <property type="match status" value="1"/>
</dbReference>